<dbReference type="PROSITE" id="PS51201">
    <property type="entry name" value="RCK_N"/>
    <property type="match status" value="1"/>
</dbReference>
<protein>
    <submittedName>
        <fullName evidence="13">Cation:proton antiporter</fullName>
    </submittedName>
</protein>
<evidence type="ECO:0000256" key="9">
    <source>
        <dbReference type="ARBA" id="ARBA00023136"/>
    </source>
</evidence>
<dbReference type="InterPro" id="IPR038770">
    <property type="entry name" value="Na+/solute_symporter_sf"/>
</dbReference>
<keyword evidence="4" id="KW-0633">Potassium transport</keyword>
<dbReference type="Pfam" id="PF02254">
    <property type="entry name" value="TrkA_N"/>
    <property type="match status" value="1"/>
</dbReference>
<evidence type="ECO:0000256" key="10">
    <source>
        <dbReference type="SAM" id="Phobius"/>
    </source>
</evidence>
<dbReference type="SUPFAM" id="SSF51735">
    <property type="entry name" value="NAD(P)-binding Rossmann-fold domains"/>
    <property type="match status" value="1"/>
</dbReference>
<dbReference type="InterPro" id="IPR006153">
    <property type="entry name" value="Cation/H_exchanger_TM"/>
</dbReference>
<keyword evidence="7 10" id="KW-1133">Transmembrane helix</keyword>
<evidence type="ECO:0000256" key="7">
    <source>
        <dbReference type="ARBA" id="ARBA00022989"/>
    </source>
</evidence>
<dbReference type="Pfam" id="PF00999">
    <property type="entry name" value="Na_H_Exchanger"/>
    <property type="match status" value="1"/>
</dbReference>
<evidence type="ECO:0000313" key="14">
    <source>
        <dbReference type="Proteomes" id="UP001225906"/>
    </source>
</evidence>
<dbReference type="Proteomes" id="UP001225906">
    <property type="component" value="Unassembled WGS sequence"/>
</dbReference>
<feature type="transmembrane region" description="Helical" evidence="10">
    <location>
        <begin position="54"/>
        <end position="73"/>
    </location>
</feature>
<dbReference type="PANTHER" id="PTHR46157">
    <property type="entry name" value="K(+) EFFLUX ANTIPORTER 3, CHLOROPLASTIC"/>
    <property type="match status" value="1"/>
</dbReference>
<keyword evidence="2" id="KW-0813">Transport</keyword>
<feature type="transmembrane region" description="Helical" evidence="10">
    <location>
        <begin position="215"/>
        <end position="231"/>
    </location>
</feature>
<organism evidence="13 14">
    <name type="scientific">Methylophilus aquaticus</name>
    <dbReference type="NCBI Taxonomy" id="1971610"/>
    <lineage>
        <taxon>Bacteria</taxon>
        <taxon>Pseudomonadati</taxon>
        <taxon>Pseudomonadota</taxon>
        <taxon>Betaproteobacteria</taxon>
        <taxon>Nitrosomonadales</taxon>
        <taxon>Methylophilaceae</taxon>
        <taxon>Methylophilus</taxon>
    </lineage>
</organism>
<keyword evidence="6" id="KW-0630">Potassium</keyword>
<keyword evidence="8" id="KW-0406">Ion transport</keyword>
<dbReference type="Gene3D" id="3.40.50.720">
    <property type="entry name" value="NAD(P)-binding Rossmann-like Domain"/>
    <property type="match status" value="1"/>
</dbReference>
<name>A0ABT9JPJ3_9PROT</name>
<evidence type="ECO:0000256" key="8">
    <source>
        <dbReference type="ARBA" id="ARBA00023065"/>
    </source>
</evidence>
<evidence type="ECO:0000256" key="3">
    <source>
        <dbReference type="ARBA" id="ARBA00022449"/>
    </source>
</evidence>
<dbReference type="PANTHER" id="PTHR46157:SF4">
    <property type="entry name" value="K(+) EFFLUX ANTIPORTER 3, CHLOROPLASTIC"/>
    <property type="match status" value="1"/>
</dbReference>
<gene>
    <name evidence="13" type="ORF">Q9291_01390</name>
</gene>
<dbReference type="InterPro" id="IPR036291">
    <property type="entry name" value="NAD(P)-bd_dom_sf"/>
</dbReference>
<evidence type="ECO:0000313" key="13">
    <source>
        <dbReference type="EMBL" id="MDP8566491.1"/>
    </source>
</evidence>
<keyword evidence="3" id="KW-0050">Antiport</keyword>
<evidence type="ECO:0000256" key="2">
    <source>
        <dbReference type="ARBA" id="ARBA00022448"/>
    </source>
</evidence>
<feature type="transmembrane region" description="Helical" evidence="10">
    <location>
        <begin position="31"/>
        <end position="48"/>
    </location>
</feature>
<feature type="transmembrane region" description="Helical" evidence="10">
    <location>
        <begin position="294"/>
        <end position="316"/>
    </location>
</feature>
<feature type="transmembrane region" description="Helical" evidence="10">
    <location>
        <begin position="109"/>
        <end position="134"/>
    </location>
</feature>
<dbReference type="Gene3D" id="1.20.1530.20">
    <property type="match status" value="1"/>
</dbReference>
<keyword evidence="9 10" id="KW-0472">Membrane</keyword>
<feature type="transmembrane region" description="Helical" evidence="10">
    <location>
        <begin position="175"/>
        <end position="194"/>
    </location>
</feature>
<dbReference type="EMBL" id="JAVCAP010000001">
    <property type="protein sequence ID" value="MDP8566491.1"/>
    <property type="molecule type" value="Genomic_DNA"/>
</dbReference>
<dbReference type="RefSeq" id="WP_306388187.1">
    <property type="nucleotide sequence ID" value="NZ_JAVCAP010000001.1"/>
</dbReference>
<feature type="transmembrane region" description="Helical" evidence="10">
    <location>
        <begin position="6"/>
        <end position="24"/>
    </location>
</feature>
<keyword evidence="14" id="KW-1185">Reference proteome</keyword>
<evidence type="ECO:0000256" key="4">
    <source>
        <dbReference type="ARBA" id="ARBA00022538"/>
    </source>
</evidence>
<reference evidence="14" key="1">
    <citation type="journal article" date="2019" name="Int. J. Syst. Evol. Microbiol.">
        <title>The Global Catalogue of Microorganisms (GCM) 10K type strain sequencing project: providing services to taxonomists for standard genome sequencing and annotation.</title>
        <authorList>
            <consortium name="The Broad Institute Genomics Platform"/>
            <consortium name="The Broad Institute Genome Sequencing Center for Infectious Disease"/>
            <person name="Wu L."/>
            <person name="Ma J."/>
        </authorList>
    </citation>
    <scope>NUCLEOTIDE SEQUENCE [LARGE SCALE GENOMIC DNA]</scope>
    <source>
        <strain evidence="14">VKM B-3159</strain>
    </source>
</reference>
<feature type="transmembrane region" description="Helical" evidence="10">
    <location>
        <begin position="269"/>
        <end position="288"/>
    </location>
</feature>
<feature type="transmembrane region" description="Helical" evidence="10">
    <location>
        <begin position="85"/>
        <end position="103"/>
    </location>
</feature>
<dbReference type="InterPro" id="IPR003148">
    <property type="entry name" value="RCK_N"/>
</dbReference>
<dbReference type="InterPro" id="IPR006037">
    <property type="entry name" value="RCK_C"/>
</dbReference>
<evidence type="ECO:0000256" key="1">
    <source>
        <dbReference type="ARBA" id="ARBA00004141"/>
    </source>
</evidence>
<feature type="transmembrane region" description="Helical" evidence="10">
    <location>
        <begin position="328"/>
        <end position="348"/>
    </location>
</feature>
<feature type="transmembrane region" description="Helical" evidence="10">
    <location>
        <begin position="354"/>
        <end position="373"/>
    </location>
</feature>
<dbReference type="PROSITE" id="PS51202">
    <property type="entry name" value="RCK_C"/>
    <property type="match status" value="1"/>
</dbReference>
<evidence type="ECO:0000259" key="12">
    <source>
        <dbReference type="PROSITE" id="PS51202"/>
    </source>
</evidence>
<feature type="domain" description="RCK C-terminal" evidence="12">
    <location>
        <begin position="570"/>
        <end position="654"/>
    </location>
</feature>
<evidence type="ECO:0000256" key="5">
    <source>
        <dbReference type="ARBA" id="ARBA00022692"/>
    </source>
</evidence>
<evidence type="ECO:0000259" key="11">
    <source>
        <dbReference type="PROSITE" id="PS51201"/>
    </source>
</evidence>
<keyword evidence="5 10" id="KW-0812">Transmembrane</keyword>
<sequence length="658" mass="72294">MFDSLINLLLLLTSSVFAVGLFRILGLPAMLAYFMIGIVLGPHALGLLQDEESGRQVAEFGIVFLMFSIGLEFSLPKLYAMRKTLFGLGGGQVVLTLLASLLLGKLAGLSLTSAFIIGAALTMSSTAIVSKILMERVDLNSRHGRLSIGVLLFQDLAVIPILVLIQTLGSHSDNWLDVLGLTLLKSSILLFLLFKFGKNILNFWFELVAKQRSRELFVLNVLMITLLMSAATNFAGLSYALGAFVAGMLISETKFRYQVESDIAPFRDILLGLFFISVGMLLDVSVLFDHILLIVLLLALFLVFKVGLVAMLTRFYGFEMGVGIRTGIILGQAGEFSFVILALGLQTRLISGDALQLVLSVAVLSMLVAPFIIQYNGKIARKLVKSYTRNSSKVVDNIQEQSLELRDHVIICGYGRSGQYLGRFLREENIPFVALDMDASRVQEAAAAGENVIYGDAGRRAVLEAAGLKRAKAVIISYAETRGTMKVLHVIKEGHPNLPVIVRTHDDSDMDVLRDAGAAEVVPEILEGSLMLASHALVTLGVPLNRVVKRIRLFREERYKMFKGYFRGVSDTDNTTAALPQLHSVEMYKNFYAHGLRLDHIPFGDFAVEVKQLRRINMPEPVSPRPDIVLAEGDVLVLLGSNTALIAMEVYLISGRRP</sequence>
<comment type="subcellular location">
    <subcellularLocation>
        <location evidence="1">Membrane</location>
        <topology evidence="1">Multi-pass membrane protein</topology>
    </subcellularLocation>
</comment>
<proteinExistence type="predicted"/>
<feature type="transmembrane region" description="Helical" evidence="10">
    <location>
        <begin position="146"/>
        <end position="169"/>
    </location>
</feature>
<evidence type="ECO:0000256" key="6">
    <source>
        <dbReference type="ARBA" id="ARBA00022958"/>
    </source>
</evidence>
<accession>A0ABT9JPJ3</accession>
<comment type="caution">
    <text evidence="13">The sequence shown here is derived from an EMBL/GenBank/DDBJ whole genome shotgun (WGS) entry which is preliminary data.</text>
</comment>
<feature type="domain" description="RCK N-terminal" evidence="11">
    <location>
        <begin position="406"/>
        <end position="523"/>
    </location>
</feature>